<name>A0A0E9P8A9_ANGAN</name>
<protein>
    <submittedName>
        <fullName evidence="1">Uncharacterized protein</fullName>
    </submittedName>
</protein>
<evidence type="ECO:0000313" key="1">
    <source>
        <dbReference type="EMBL" id="JAH00123.1"/>
    </source>
</evidence>
<dbReference type="AlphaFoldDB" id="A0A0E9P8A9"/>
<reference evidence="1" key="1">
    <citation type="submission" date="2014-11" db="EMBL/GenBank/DDBJ databases">
        <authorList>
            <person name="Amaro Gonzalez C."/>
        </authorList>
    </citation>
    <scope>NUCLEOTIDE SEQUENCE</scope>
</reference>
<proteinExistence type="predicted"/>
<reference evidence="1" key="2">
    <citation type="journal article" date="2015" name="Fish Shellfish Immunol.">
        <title>Early steps in the European eel (Anguilla anguilla)-Vibrio vulnificus interaction in the gills: Role of the RtxA13 toxin.</title>
        <authorList>
            <person name="Callol A."/>
            <person name="Pajuelo D."/>
            <person name="Ebbesson L."/>
            <person name="Teles M."/>
            <person name="MacKenzie S."/>
            <person name="Amaro C."/>
        </authorList>
    </citation>
    <scope>NUCLEOTIDE SEQUENCE</scope>
</reference>
<accession>A0A0E9P8A9</accession>
<organism evidence="1">
    <name type="scientific">Anguilla anguilla</name>
    <name type="common">European freshwater eel</name>
    <name type="synonym">Muraena anguilla</name>
    <dbReference type="NCBI Taxonomy" id="7936"/>
    <lineage>
        <taxon>Eukaryota</taxon>
        <taxon>Metazoa</taxon>
        <taxon>Chordata</taxon>
        <taxon>Craniata</taxon>
        <taxon>Vertebrata</taxon>
        <taxon>Euteleostomi</taxon>
        <taxon>Actinopterygii</taxon>
        <taxon>Neopterygii</taxon>
        <taxon>Teleostei</taxon>
        <taxon>Anguilliformes</taxon>
        <taxon>Anguillidae</taxon>
        <taxon>Anguilla</taxon>
    </lineage>
</organism>
<dbReference type="EMBL" id="GBXM01108454">
    <property type="protein sequence ID" value="JAH00123.1"/>
    <property type="molecule type" value="Transcribed_RNA"/>
</dbReference>
<sequence length="61" mass="6891">MRKTRAGCTINLVHKEANLEIWLQSNEEEVLNGVAIRDGGTSYILGTAVITMQRCMKYIYS</sequence>